<dbReference type="AlphaFoldDB" id="A0A6S6SK12"/>
<dbReference type="InterPro" id="IPR012902">
    <property type="entry name" value="N_methyl_site"/>
</dbReference>
<evidence type="ECO:0000313" key="12">
    <source>
        <dbReference type="EMBL" id="CAA6805619.1"/>
    </source>
</evidence>
<comment type="subcellular location">
    <subcellularLocation>
        <location evidence="1">Cell inner membrane</location>
        <topology evidence="1">Single-pass membrane protein</topology>
    </subcellularLocation>
</comment>
<evidence type="ECO:0000256" key="9">
    <source>
        <dbReference type="ARBA" id="ARBA00023136"/>
    </source>
</evidence>
<dbReference type="SUPFAM" id="SSF54523">
    <property type="entry name" value="Pili subunits"/>
    <property type="match status" value="1"/>
</dbReference>
<evidence type="ECO:0000259" key="11">
    <source>
        <dbReference type="Pfam" id="PF08334"/>
    </source>
</evidence>
<feature type="domain" description="Type II secretion system protein GspG C-terminal" evidence="11">
    <location>
        <begin position="38"/>
        <end position="137"/>
    </location>
</feature>
<dbReference type="InterPro" id="IPR013545">
    <property type="entry name" value="T2SS_protein-GspG_C"/>
</dbReference>
<gene>
    <name evidence="12" type="ORF">HELGO_WM31568</name>
</gene>
<dbReference type="NCBIfam" id="TIGR01710">
    <property type="entry name" value="typeII_sec_gspG"/>
    <property type="match status" value="1"/>
</dbReference>
<dbReference type="InterPro" id="IPR000983">
    <property type="entry name" value="Bac_GSPG_pilin"/>
</dbReference>
<keyword evidence="7 10" id="KW-0812">Transmembrane</keyword>
<organism evidence="12">
    <name type="scientific">uncultured Thiotrichaceae bacterium</name>
    <dbReference type="NCBI Taxonomy" id="298394"/>
    <lineage>
        <taxon>Bacteria</taxon>
        <taxon>Pseudomonadati</taxon>
        <taxon>Pseudomonadota</taxon>
        <taxon>Gammaproteobacteria</taxon>
        <taxon>Thiotrichales</taxon>
        <taxon>Thiotrichaceae</taxon>
        <taxon>environmental samples</taxon>
    </lineage>
</organism>
<evidence type="ECO:0000256" key="10">
    <source>
        <dbReference type="SAM" id="Phobius"/>
    </source>
</evidence>
<evidence type="ECO:0000256" key="1">
    <source>
        <dbReference type="ARBA" id="ARBA00004377"/>
    </source>
</evidence>
<keyword evidence="4" id="KW-1003">Cell membrane</keyword>
<dbReference type="GO" id="GO:0005886">
    <property type="term" value="C:plasma membrane"/>
    <property type="evidence" value="ECO:0007669"/>
    <property type="project" value="UniProtKB-SubCell"/>
</dbReference>
<accession>A0A6S6SK12</accession>
<dbReference type="Pfam" id="PF08334">
    <property type="entry name" value="T2SSG"/>
    <property type="match status" value="1"/>
</dbReference>
<keyword evidence="9 10" id="KW-0472">Membrane</keyword>
<proteinExistence type="inferred from homology"/>
<dbReference type="EMBL" id="CACVAV010000090">
    <property type="protein sequence ID" value="CAA6805619.1"/>
    <property type="molecule type" value="Genomic_DNA"/>
</dbReference>
<protein>
    <recommendedName>
        <fullName evidence="3">Type II secretion system core protein G</fullName>
    </recommendedName>
</protein>
<dbReference type="GO" id="GO:0015628">
    <property type="term" value="P:protein secretion by the type II secretion system"/>
    <property type="evidence" value="ECO:0007669"/>
    <property type="project" value="InterPro"/>
</dbReference>
<evidence type="ECO:0000256" key="5">
    <source>
        <dbReference type="ARBA" id="ARBA00022481"/>
    </source>
</evidence>
<evidence type="ECO:0000256" key="2">
    <source>
        <dbReference type="ARBA" id="ARBA00009984"/>
    </source>
</evidence>
<feature type="transmembrane region" description="Helical" evidence="10">
    <location>
        <begin position="12"/>
        <end position="35"/>
    </location>
</feature>
<dbReference type="InterPro" id="IPR045584">
    <property type="entry name" value="Pilin-like"/>
</dbReference>
<name>A0A6S6SK12_9GAMM</name>
<evidence type="ECO:0000256" key="3">
    <source>
        <dbReference type="ARBA" id="ARBA00020042"/>
    </source>
</evidence>
<evidence type="ECO:0000256" key="7">
    <source>
        <dbReference type="ARBA" id="ARBA00022692"/>
    </source>
</evidence>
<keyword evidence="6" id="KW-0997">Cell inner membrane</keyword>
<dbReference type="GO" id="GO:0015627">
    <property type="term" value="C:type II protein secretion system complex"/>
    <property type="evidence" value="ECO:0007669"/>
    <property type="project" value="InterPro"/>
</dbReference>
<dbReference type="Pfam" id="PF07963">
    <property type="entry name" value="N_methyl"/>
    <property type="match status" value="1"/>
</dbReference>
<comment type="similarity">
    <text evidence="2">Belongs to the GSP G family.</text>
</comment>
<dbReference type="NCBIfam" id="TIGR02532">
    <property type="entry name" value="IV_pilin_GFxxxE"/>
    <property type="match status" value="1"/>
</dbReference>
<keyword evidence="8 10" id="KW-1133">Transmembrane helix</keyword>
<evidence type="ECO:0000256" key="4">
    <source>
        <dbReference type="ARBA" id="ARBA00022475"/>
    </source>
</evidence>
<keyword evidence="5" id="KW-0488">Methylation</keyword>
<reference evidence="12" key="1">
    <citation type="submission" date="2020-01" db="EMBL/GenBank/DDBJ databases">
        <authorList>
            <person name="Meier V. D."/>
            <person name="Meier V D."/>
        </authorList>
    </citation>
    <scope>NUCLEOTIDE SEQUENCE</scope>
    <source>
        <strain evidence="12">HLG_WM_MAG_08</strain>
    </source>
</reference>
<sequence>MKNMATKRRRATGYTLMELLIVITIIGVLLGIAVVNLQGTPNEARIAAASQEIRTMGTALDLYSMHNARYPTTEQGLKALVEKPSDAKRFQKGGYLKGKNVPKDPWDNPYVYNVPGRSGEFEVYSLGPDGRESDDDIGSWMLE</sequence>
<evidence type="ECO:0000256" key="8">
    <source>
        <dbReference type="ARBA" id="ARBA00022989"/>
    </source>
</evidence>
<dbReference type="PANTHER" id="PTHR30093:SF44">
    <property type="entry name" value="TYPE II SECRETION SYSTEM CORE PROTEIN G"/>
    <property type="match status" value="1"/>
</dbReference>
<dbReference type="PANTHER" id="PTHR30093">
    <property type="entry name" value="GENERAL SECRETION PATHWAY PROTEIN G"/>
    <property type="match status" value="1"/>
</dbReference>
<dbReference type="PRINTS" id="PR00813">
    <property type="entry name" value="BCTERIALGSPG"/>
</dbReference>
<dbReference type="Gene3D" id="3.30.700.10">
    <property type="entry name" value="Glycoprotein, Type 4 Pilin"/>
    <property type="match status" value="1"/>
</dbReference>
<dbReference type="InterPro" id="IPR010054">
    <property type="entry name" value="Type2_sec_GspG"/>
</dbReference>
<evidence type="ECO:0000256" key="6">
    <source>
        <dbReference type="ARBA" id="ARBA00022519"/>
    </source>
</evidence>